<organism evidence="2 3">
    <name type="scientific">Brachionus plicatilis</name>
    <name type="common">Marine rotifer</name>
    <name type="synonym">Brachionus muelleri</name>
    <dbReference type="NCBI Taxonomy" id="10195"/>
    <lineage>
        <taxon>Eukaryota</taxon>
        <taxon>Metazoa</taxon>
        <taxon>Spiralia</taxon>
        <taxon>Gnathifera</taxon>
        <taxon>Rotifera</taxon>
        <taxon>Eurotatoria</taxon>
        <taxon>Monogononta</taxon>
        <taxon>Pseudotrocha</taxon>
        <taxon>Ploima</taxon>
        <taxon>Brachionidae</taxon>
        <taxon>Brachionus</taxon>
    </lineage>
</organism>
<feature type="transmembrane region" description="Helical" evidence="1">
    <location>
        <begin position="15"/>
        <end position="33"/>
    </location>
</feature>
<protein>
    <submittedName>
        <fullName evidence="2">Uncharacterized protein</fullName>
    </submittedName>
</protein>
<name>A0A3M7SV34_BRAPC</name>
<evidence type="ECO:0000313" key="2">
    <source>
        <dbReference type="EMBL" id="RNA39559.1"/>
    </source>
</evidence>
<dbReference type="Proteomes" id="UP000276133">
    <property type="component" value="Unassembled WGS sequence"/>
</dbReference>
<reference evidence="2 3" key="1">
    <citation type="journal article" date="2018" name="Sci. Rep.">
        <title>Genomic signatures of local adaptation to the degree of environmental predictability in rotifers.</title>
        <authorList>
            <person name="Franch-Gras L."/>
            <person name="Hahn C."/>
            <person name="Garcia-Roger E.M."/>
            <person name="Carmona M.J."/>
            <person name="Serra M."/>
            <person name="Gomez A."/>
        </authorList>
    </citation>
    <scope>NUCLEOTIDE SEQUENCE [LARGE SCALE GENOMIC DNA]</scope>
    <source>
        <strain evidence="2">HYR1</strain>
    </source>
</reference>
<keyword evidence="1" id="KW-1133">Transmembrane helix</keyword>
<comment type="caution">
    <text evidence="2">The sequence shown here is derived from an EMBL/GenBank/DDBJ whole genome shotgun (WGS) entry which is preliminary data.</text>
</comment>
<sequence>MLTSFIENQADEENSSFFLFISDFILLFLKYFLLANISVRFRKIQVLLFSKLTQSPNEVSKLTKRKNLEKK</sequence>
<proteinExistence type="predicted"/>
<dbReference type="EMBL" id="REGN01000739">
    <property type="protein sequence ID" value="RNA39559.1"/>
    <property type="molecule type" value="Genomic_DNA"/>
</dbReference>
<accession>A0A3M7SV34</accession>
<keyword evidence="3" id="KW-1185">Reference proteome</keyword>
<evidence type="ECO:0000256" key="1">
    <source>
        <dbReference type="SAM" id="Phobius"/>
    </source>
</evidence>
<dbReference type="AlphaFoldDB" id="A0A3M7SV34"/>
<keyword evidence="1" id="KW-0812">Transmembrane</keyword>
<gene>
    <name evidence="2" type="ORF">BpHYR1_012634</name>
</gene>
<evidence type="ECO:0000313" key="3">
    <source>
        <dbReference type="Proteomes" id="UP000276133"/>
    </source>
</evidence>
<keyword evidence="1" id="KW-0472">Membrane</keyword>